<sequence length="646" mass="72526">MGSLSQADAAQLKAQLQDAVICCSERGLYHASKWAAELLNSFPESDDDDTRTDVDSPMSDAPPHTPSAVPKDPIELRLEARETHKYLLAKSFFDCREYDRCAAVFLPSALPKGSVISSSPPSAKSKGKGKAKQGTPTKTRTRIAESVQGLSQKSLFLALYAKYLAGERRVNEDSEVILGPRDGGVLNKELQGISAVLKEWFVNLPSCGRQPQGWLEYLYGIVLAKGKNENLAKDYFIQSVTYYTFNWAAWQELASLLGTAEELDEIVPRLPRNLMVFIFHITASQELYRADEQVHESLTNILTIFPTSAFLQLQRGMLYYHSKDFDTAEKVFSDILLAEPHRLDHLDTYSNILYVMGNRVKLAFIAQLASNTDKFRPETCCVIGNYYSLKSDHEKAVMYFRRALVLNRSFLSAWTLMGHEFVEMKNTHAAIDSYRRAVDVNRKDYRAWYGLGHTYELLEMHSYALFYHQRATALRPFDPKMWMAVGQCFGKVGKITNGIRAYKRALVAGSYYDAGAVSSFGSGDMSALGGGILDPDVLYPIALLYERLHDMQECAAYMELVLAQEEGPGKDESNPDAGGGVGVTATTSKARLWLARWEYMRGVYQRAMELANELCQDGIEVEDAKALVRDIRARMERGKHDELETP</sequence>
<keyword evidence="2" id="KW-0677">Repeat</keyword>
<evidence type="ECO:0000256" key="1">
    <source>
        <dbReference type="ARBA" id="ARBA00022618"/>
    </source>
</evidence>
<feature type="region of interest" description="Disordered" evidence="8">
    <location>
        <begin position="44"/>
        <end position="72"/>
    </location>
</feature>
<dbReference type="GO" id="GO:0016567">
    <property type="term" value="P:protein ubiquitination"/>
    <property type="evidence" value="ECO:0007669"/>
    <property type="project" value="TreeGrafter"/>
</dbReference>
<dbReference type="PROSITE" id="PS50005">
    <property type="entry name" value="TPR"/>
    <property type="match status" value="4"/>
</dbReference>
<evidence type="ECO:0000256" key="6">
    <source>
        <dbReference type="ARBA" id="ARBA00023306"/>
    </source>
</evidence>
<dbReference type="GeneID" id="80914165"/>
<name>A0A9W9C6R8_9PLEO</name>
<keyword evidence="4" id="KW-0833">Ubl conjugation pathway</keyword>
<evidence type="ECO:0000256" key="3">
    <source>
        <dbReference type="ARBA" id="ARBA00022776"/>
    </source>
</evidence>
<evidence type="ECO:0000313" key="11">
    <source>
        <dbReference type="Proteomes" id="UP001140513"/>
    </source>
</evidence>
<dbReference type="InterPro" id="IPR019734">
    <property type="entry name" value="TPR_rpt"/>
</dbReference>
<keyword evidence="3" id="KW-0498">Mitosis</keyword>
<feature type="region of interest" description="Disordered" evidence="8">
    <location>
        <begin position="115"/>
        <end position="141"/>
    </location>
</feature>
<evidence type="ECO:0000313" key="10">
    <source>
        <dbReference type="EMBL" id="KAJ4346703.1"/>
    </source>
</evidence>
<reference evidence="10" key="1">
    <citation type="submission" date="2022-10" db="EMBL/GenBank/DDBJ databases">
        <title>Tapping the CABI collections for fungal endophytes: first genome assemblies for Collariella, Neodidymelliopsis, Ascochyta clinopodiicola, Didymella pomorum, Didymosphaeria variabile, Neocosmospora piperis and Neocucurbitaria cava.</title>
        <authorList>
            <person name="Hill R."/>
        </authorList>
    </citation>
    <scope>NUCLEOTIDE SEQUENCE</scope>
    <source>
        <strain evidence="10">IMI 356815</strain>
    </source>
</reference>
<dbReference type="GO" id="GO:0045842">
    <property type="term" value="P:positive regulation of mitotic metaphase/anaphase transition"/>
    <property type="evidence" value="ECO:0007669"/>
    <property type="project" value="TreeGrafter"/>
</dbReference>
<dbReference type="InterPro" id="IPR011990">
    <property type="entry name" value="TPR-like_helical_dom_sf"/>
</dbReference>
<dbReference type="GO" id="GO:0031145">
    <property type="term" value="P:anaphase-promoting complex-dependent catabolic process"/>
    <property type="evidence" value="ECO:0007669"/>
    <property type="project" value="TreeGrafter"/>
</dbReference>
<dbReference type="OrthoDB" id="10262026at2759"/>
<feature type="repeat" description="TPR" evidence="7">
    <location>
        <begin position="411"/>
        <end position="444"/>
    </location>
</feature>
<dbReference type="SUPFAM" id="SSF48452">
    <property type="entry name" value="TPR-like"/>
    <property type="match status" value="2"/>
</dbReference>
<keyword evidence="1" id="KW-0132">Cell division</keyword>
<dbReference type="PANTHER" id="PTHR12558">
    <property type="entry name" value="CELL DIVISION CYCLE 16,23,27"/>
    <property type="match status" value="1"/>
</dbReference>
<feature type="repeat" description="TPR" evidence="7">
    <location>
        <begin position="309"/>
        <end position="342"/>
    </location>
</feature>
<evidence type="ECO:0000259" key="9">
    <source>
        <dbReference type="Pfam" id="PF04049"/>
    </source>
</evidence>
<dbReference type="AlphaFoldDB" id="A0A9W9C6R8"/>
<evidence type="ECO:0000256" key="4">
    <source>
        <dbReference type="ARBA" id="ARBA00022786"/>
    </source>
</evidence>
<dbReference type="SMART" id="SM00028">
    <property type="entry name" value="TPR"/>
    <property type="match status" value="6"/>
</dbReference>
<dbReference type="InterPro" id="IPR007192">
    <property type="entry name" value="APC8"/>
</dbReference>
<dbReference type="GO" id="GO:0005680">
    <property type="term" value="C:anaphase-promoting complex"/>
    <property type="evidence" value="ECO:0007669"/>
    <property type="project" value="InterPro"/>
</dbReference>
<evidence type="ECO:0000256" key="2">
    <source>
        <dbReference type="ARBA" id="ARBA00022737"/>
    </source>
</evidence>
<organism evidence="10 11">
    <name type="scientific">Didymosphaeria variabile</name>
    <dbReference type="NCBI Taxonomy" id="1932322"/>
    <lineage>
        <taxon>Eukaryota</taxon>
        <taxon>Fungi</taxon>
        <taxon>Dikarya</taxon>
        <taxon>Ascomycota</taxon>
        <taxon>Pezizomycotina</taxon>
        <taxon>Dothideomycetes</taxon>
        <taxon>Pleosporomycetidae</taxon>
        <taxon>Pleosporales</taxon>
        <taxon>Massarineae</taxon>
        <taxon>Didymosphaeriaceae</taxon>
        <taxon>Didymosphaeria</taxon>
    </lineage>
</organism>
<dbReference type="GO" id="GO:0051301">
    <property type="term" value="P:cell division"/>
    <property type="evidence" value="ECO:0007669"/>
    <property type="project" value="UniProtKB-KW"/>
</dbReference>
<evidence type="ECO:0000256" key="7">
    <source>
        <dbReference type="PROSITE-ProRule" id="PRU00339"/>
    </source>
</evidence>
<feature type="repeat" description="TPR" evidence="7">
    <location>
        <begin position="445"/>
        <end position="478"/>
    </location>
</feature>
<proteinExistence type="predicted"/>
<evidence type="ECO:0000256" key="8">
    <source>
        <dbReference type="SAM" id="MobiDB-lite"/>
    </source>
</evidence>
<dbReference type="Pfam" id="PF13432">
    <property type="entry name" value="TPR_16"/>
    <property type="match status" value="1"/>
</dbReference>
<feature type="compositionally biased region" description="Low complexity" evidence="8">
    <location>
        <begin position="115"/>
        <end position="124"/>
    </location>
</feature>
<evidence type="ECO:0000256" key="5">
    <source>
        <dbReference type="ARBA" id="ARBA00022803"/>
    </source>
</evidence>
<dbReference type="RefSeq" id="XP_056066503.1">
    <property type="nucleotide sequence ID" value="XM_056219376.1"/>
</dbReference>
<dbReference type="Gene3D" id="1.25.40.10">
    <property type="entry name" value="Tetratricopeptide repeat domain"/>
    <property type="match status" value="3"/>
</dbReference>
<keyword evidence="6" id="KW-0131">Cell cycle</keyword>
<feature type="repeat" description="TPR" evidence="7">
    <location>
        <begin position="377"/>
        <end position="410"/>
    </location>
</feature>
<keyword evidence="11" id="KW-1185">Reference proteome</keyword>
<accession>A0A9W9C6R8</accession>
<dbReference type="Proteomes" id="UP001140513">
    <property type="component" value="Unassembled WGS sequence"/>
</dbReference>
<comment type="caution">
    <text evidence="10">The sequence shown here is derived from an EMBL/GenBank/DDBJ whole genome shotgun (WGS) entry which is preliminary data.</text>
</comment>
<dbReference type="Pfam" id="PF13181">
    <property type="entry name" value="TPR_8"/>
    <property type="match status" value="1"/>
</dbReference>
<feature type="domain" description="Cdc23" evidence="9">
    <location>
        <begin position="11"/>
        <end position="315"/>
    </location>
</feature>
<dbReference type="PANTHER" id="PTHR12558:SF10">
    <property type="entry name" value="CELL DIVISION CYCLE PROTEIN 23 HOMOLOG"/>
    <property type="match status" value="1"/>
</dbReference>
<keyword evidence="5 7" id="KW-0802">TPR repeat</keyword>
<dbReference type="EMBL" id="JAPEUX010000008">
    <property type="protein sequence ID" value="KAJ4346703.1"/>
    <property type="molecule type" value="Genomic_DNA"/>
</dbReference>
<dbReference type="Pfam" id="PF04049">
    <property type="entry name" value="ANAPC8"/>
    <property type="match status" value="1"/>
</dbReference>
<protein>
    <submittedName>
        <fullName evidence="10">Anaphase-promoting complex subunit 8</fullName>
    </submittedName>
</protein>
<gene>
    <name evidence="10" type="primary">cut23</name>
    <name evidence="10" type="ORF">N0V89_010635</name>
</gene>